<dbReference type="WBParaSite" id="Hba_12096">
    <property type="protein sequence ID" value="Hba_12096"/>
    <property type="gene ID" value="Hba_12096"/>
</dbReference>
<evidence type="ECO:0000256" key="1">
    <source>
        <dbReference type="SAM" id="MobiDB-lite"/>
    </source>
</evidence>
<dbReference type="Gene3D" id="1.10.10.60">
    <property type="entry name" value="Homeodomain-like"/>
    <property type="match status" value="1"/>
</dbReference>
<sequence length="292" mass="32914">MARDSLLNDIEKGENLAFSDARLSRTEIARKIGCSGNVVANFLRVPGEYGIKKSGGSLNEIRSAYCSTVSKATVLEGTKDKAIHQAGKEEEVSHFNSRSQESRDGLCPYTSIVDFGVDWVQASFYSSPSSTMKRSLTLKVSGRIYFLMKGFEKREKQCSSIEDLRKTVVCPLVVKEWKRQLFAFVKRIVSPIRNSEDIPDDATECRDKNFVRFQTLGHELERQMGENNKLAEIGEVYSRSLTKAEGVEEVFESIDVRHTPAPNRLNKVNAVNRGDRQHERHSESTGKEINID</sequence>
<dbReference type="Proteomes" id="UP000095283">
    <property type="component" value="Unplaced"/>
</dbReference>
<accession>A0A1I7X3C7</accession>
<proteinExistence type="predicted"/>
<name>A0A1I7X3C7_HETBA</name>
<feature type="compositionally biased region" description="Basic and acidic residues" evidence="1">
    <location>
        <begin position="273"/>
        <end position="292"/>
    </location>
</feature>
<evidence type="ECO:0000313" key="2">
    <source>
        <dbReference type="Proteomes" id="UP000095283"/>
    </source>
</evidence>
<keyword evidence="2" id="KW-1185">Reference proteome</keyword>
<evidence type="ECO:0000313" key="3">
    <source>
        <dbReference type="WBParaSite" id="Hba_12096"/>
    </source>
</evidence>
<reference evidence="3" key="1">
    <citation type="submission" date="2016-11" db="UniProtKB">
        <authorList>
            <consortium name="WormBaseParasite"/>
        </authorList>
    </citation>
    <scope>IDENTIFICATION</scope>
</reference>
<feature type="region of interest" description="Disordered" evidence="1">
    <location>
        <begin position="271"/>
        <end position="292"/>
    </location>
</feature>
<protein>
    <submittedName>
        <fullName evidence="3">HTH_Tnp_Tc3_1 domain-containing protein</fullName>
    </submittedName>
</protein>
<dbReference type="AlphaFoldDB" id="A0A1I7X3C7"/>
<organism evidence="2 3">
    <name type="scientific">Heterorhabditis bacteriophora</name>
    <name type="common">Entomopathogenic nematode worm</name>
    <dbReference type="NCBI Taxonomy" id="37862"/>
    <lineage>
        <taxon>Eukaryota</taxon>
        <taxon>Metazoa</taxon>
        <taxon>Ecdysozoa</taxon>
        <taxon>Nematoda</taxon>
        <taxon>Chromadorea</taxon>
        <taxon>Rhabditida</taxon>
        <taxon>Rhabditina</taxon>
        <taxon>Rhabditomorpha</taxon>
        <taxon>Strongyloidea</taxon>
        <taxon>Heterorhabditidae</taxon>
        <taxon>Heterorhabditis</taxon>
    </lineage>
</organism>